<organism evidence="1 2">
    <name type="scientific">Mucilaginibacter gossypiicola</name>
    <dbReference type="NCBI Taxonomy" id="551995"/>
    <lineage>
        <taxon>Bacteria</taxon>
        <taxon>Pseudomonadati</taxon>
        <taxon>Bacteroidota</taxon>
        <taxon>Sphingobacteriia</taxon>
        <taxon>Sphingobacteriales</taxon>
        <taxon>Sphingobacteriaceae</taxon>
        <taxon>Mucilaginibacter</taxon>
    </lineage>
</organism>
<proteinExistence type="predicted"/>
<gene>
    <name evidence="1" type="ORF">SAMN05192574_102926</name>
</gene>
<dbReference type="STRING" id="551995.SAMN05192574_102926"/>
<accession>A0A1H8F1V7</accession>
<reference evidence="2" key="1">
    <citation type="submission" date="2016-10" db="EMBL/GenBank/DDBJ databases">
        <authorList>
            <person name="Varghese N."/>
            <person name="Submissions S."/>
        </authorList>
    </citation>
    <scope>NUCLEOTIDE SEQUENCE [LARGE SCALE GENOMIC DNA]</scope>
    <source>
        <strain evidence="2">Gh-48</strain>
    </source>
</reference>
<sequence>MDVNKIKLIPLLCIIILFAVWDTYVEIDLHYLESYNGIVLKKLQIPPKKMPDLVIRGARETFPCWKWEGIDFDSVKLGDSIVKKKYDYFAYYYRRTNKGKYIKVKLSYWTR</sequence>
<dbReference type="RefSeq" id="WP_091210259.1">
    <property type="nucleotide sequence ID" value="NZ_FOCL01000002.1"/>
</dbReference>
<dbReference type="EMBL" id="FOCL01000002">
    <property type="protein sequence ID" value="SEN25620.1"/>
    <property type="molecule type" value="Genomic_DNA"/>
</dbReference>
<dbReference type="Proteomes" id="UP000198942">
    <property type="component" value="Unassembled WGS sequence"/>
</dbReference>
<evidence type="ECO:0000313" key="1">
    <source>
        <dbReference type="EMBL" id="SEN25620.1"/>
    </source>
</evidence>
<keyword evidence="2" id="KW-1185">Reference proteome</keyword>
<dbReference type="AlphaFoldDB" id="A0A1H8F1V7"/>
<name>A0A1H8F1V7_9SPHI</name>
<evidence type="ECO:0000313" key="2">
    <source>
        <dbReference type="Proteomes" id="UP000198942"/>
    </source>
</evidence>
<protein>
    <submittedName>
        <fullName evidence="1">Uncharacterized protein</fullName>
    </submittedName>
</protein>